<name>A0A0F9D5E3_9ZZZZ</name>
<dbReference type="AlphaFoldDB" id="A0A0F9D5E3"/>
<gene>
    <name evidence="1" type="ORF">LCGC14_2587450</name>
</gene>
<comment type="caution">
    <text evidence="1">The sequence shown here is derived from an EMBL/GenBank/DDBJ whole genome shotgun (WGS) entry which is preliminary data.</text>
</comment>
<dbReference type="EMBL" id="LAZR01043349">
    <property type="protein sequence ID" value="KKL07293.1"/>
    <property type="molecule type" value="Genomic_DNA"/>
</dbReference>
<accession>A0A0F9D5E3</accession>
<proteinExistence type="predicted"/>
<protein>
    <submittedName>
        <fullName evidence="1">Uncharacterized protein</fullName>
    </submittedName>
</protein>
<organism evidence="1">
    <name type="scientific">marine sediment metagenome</name>
    <dbReference type="NCBI Taxonomy" id="412755"/>
    <lineage>
        <taxon>unclassified sequences</taxon>
        <taxon>metagenomes</taxon>
        <taxon>ecological metagenomes</taxon>
    </lineage>
</organism>
<reference evidence="1" key="1">
    <citation type="journal article" date="2015" name="Nature">
        <title>Complex archaea that bridge the gap between prokaryotes and eukaryotes.</title>
        <authorList>
            <person name="Spang A."/>
            <person name="Saw J.H."/>
            <person name="Jorgensen S.L."/>
            <person name="Zaremba-Niedzwiedzka K."/>
            <person name="Martijn J."/>
            <person name="Lind A.E."/>
            <person name="van Eijk R."/>
            <person name="Schleper C."/>
            <person name="Guy L."/>
            <person name="Ettema T.J."/>
        </authorList>
    </citation>
    <scope>NUCLEOTIDE SEQUENCE</scope>
</reference>
<evidence type="ECO:0000313" key="1">
    <source>
        <dbReference type="EMBL" id="KKL07293.1"/>
    </source>
</evidence>
<sequence>MKAKATGVGGLSNFRDGDIVRVKEMILNKRYLAFTSTQPGSISLYHLVYSCSHLRGGNWELIPENDEDRKLIEEMGGEDGTER</sequence>